<dbReference type="GO" id="GO:0005886">
    <property type="term" value="C:plasma membrane"/>
    <property type="evidence" value="ECO:0007669"/>
    <property type="project" value="UniProtKB-SubCell"/>
</dbReference>
<keyword evidence="9" id="KW-0406">Ion transport</keyword>
<evidence type="ECO:0000256" key="1">
    <source>
        <dbReference type="ARBA" id="ARBA00004651"/>
    </source>
</evidence>
<dbReference type="PANTHER" id="PTHR10582:SF2">
    <property type="entry name" value="INACTIVE"/>
    <property type="match status" value="1"/>
</dbReference>
<dbReference type="InterPro" id="IPR024862">
    <property type="entry name" value="TRPV"/>
</dbReference>
<evidence type="ECO:0000256" key="4">
    <source>
        <dbReference type="ARBA" id="ARBA00022568"/>
    </source>
</evidence>
<feature type="compositionally biased region" description="Basic and acidic residues" evidence="13">
    <location>
        <begin position="673"/>
        <end position="689"/>
    </location>
</feature>
<feature type="region of interest" description="Disordered" evidence="13">
    <location>
        <begin position="606"/>
        <end position="697"/>
    </location>
</feature>
<dbReference type="SMART" id="SM00248">
    <property type="entry name" value="ANK"/>
    <property type="match status" value="5"/>
</dbReference>
<protein>
    <recommendedName>
        <fullName evidence="15">Ion transport domain-containing protein</fullName>
    </recommendedName>
</protein>
<dbReference type="InterPro" id="IPR005821">
    <property type="entry name" value="Ion_trans_dom"/>
</dbReference>
<keyword evidence="10 14" id="KW-0472">Membrane</keyword>
<gene>
    <name evidence="16" type="ORF">CLEI1391_LOCUS7088</name>
</gene>
<accession>A0A7S0RFC8</accession>
<keyword evidence="8 14" id="KW-1133">Transmembrane helix</keyword>
<dbReference type="GO" id="GO:0005216">
    <property type="term" value="F:monoatomic ion channel activity"/>
    <property type="evidence" value="ECO:0007669"/>
    <property type="project" value="InterPro"/>
</dbReference>
<feature type="transmembrane region" description="Helical" evidence="14">
    <location>
        <begin position="768"/>
        <end position="784"/>
    </location>
</feature>
<name>A0A7S0RFC8_9CHLO</name>
<feature type="transmembrane region" description="Helical" evidence="14">
    <location>
        <begin position="318"/>
        <end position="340"/>
    </location>
</feature>
<evidence type="ECO:0000256" key="14">
    <source>
        <dbReference type="SAM" id="Phobius"/>
    </source>
</evidence>
<dbReference type="Pfam" id="PF12796">
    <property type="entry name" value="Ank_2"/>
    <property type="match status" value="2"/>
</dbReference>
<keyword evidence="11" id="KW-0407">Ion channel</keyword>
<evidence type="ECO:0000256" key="13">
    <source>
        <dbReference type="SAM" id="MobiDB-lite"/>
    </source>
</evidence>
<feature type="repeat" description="ANK" evidence="12">
    <location>
        <begin position="159"/>
        <end position="191"/>
    </location>
</feature>
<comment type="subcellular location">
    <subcellularLocation>
        <location evidence="1">Cell membrane</location>
        <topology evidence="1">Multi-pass membrane protein</topology>
    </subcellularLocation>
</comment>
<feature type="repeat" description="ANK" evidence="12">
    <location>
        <begin position="115"/>
        <end position="147"/>
    </location>
</feature>
<feature type="domain" description="Ion transport" evidence="15">
    <location>
        <begin position="769"/>
        <end position="922"/>
    </location>
</feature>
<dbReference type="EMBL" id="HBFB01012537">
    <property type="protein sequence ID" value="CAD8675783.1"/>
    <property type="molecule type" value="Transcribed_RNA"/>
</dbReference>
<dbReference type="Gene3D" id="1.10.287.70">
    <property type="match status" value="1"/>
</dbReference>
<dbReference type="Gene3D" id="1.25.40.20">
    <property type="entry name" value="Ankyrin repeat-containing domain"/>
    <property type="match status" value="1"/>
</dbReference>
<evidence type="ECO:0000256" key="7">
    <source>
        <dbReference type="ARBA" id="ARBA00022837"/>
    </source>
</evidence>
<reference evidence="16" key="1">
    <citation type="submission" date="2021-01" db="EMBL/GenBank/DDBJ databases">
        <authorList>
            <person name="Corre E."/>
            <person name="Pelletier E."/>
            <person name="Niang G."/>
            <person name="Scheremetjew M."/>
            <person name="Finn R."/>
            <person name="Kale V."/>
            <person name="Holt S."/>
            <person name="Cochrane G."/>
            <person name="Meng A."/>
            <person name="Brown T."/>
            <person name="Cohen L."/>
        </authorList>
    </citation>
    <scope>NUCLEOTIDE SEQUENCE</scope>
    <source>
        <strain evidence="16">SAG 11-49</strain>
    </source>
</reference>
<dbReference type="GO" id="GO:0098703">
    <property type="term" value="P:calcium ion import across plasma membrane"/>
    <property type="evidence" value="ECO:0007669"/>
    <property type="project" value="TreeGrafter"/>
</dbReference>
<evidence type="ECO:0000256" key="9">
    <source>
        <dbReference type="ARBA" id="ARBA00023065"/>
    </source>
</evidence>
<evidence type="ECO:0000259" key="15">
    <source>
        <dbReference type="Pfam" id="PF00520"/>
    </source>
</evidence>
<evidence type="ECO:0000256" key="3">
    <source>
        <dbReference type="ARBA" id="ARBA00022475"/>
    </source>
</evidence>
<evidence type="ECO:0000256" key="10">
    <source>
        <dbReference type="ARBA" id="ARBA00023136"/>
    </source>
</evidence>
<proteinExistence type="predicted"/>
<dbReference type="AlphaFoldDB" id="A0A7S0RFC8"/>
<sequence>MAETTKPKAKLTAASGIKASKANVVQQAKLMDSAGTAWFAVKHGNLEMITRLFPSQCNVYSKGPVGDNCFHIALLLNTPSTLAIAKYLVKLYGKTLVNTPYQERTHELDTPGHYEGETGLHIAIVNRDFDMVKFLIQAGADVRARCYGAFFQPGSVVYYGEYPLSFAACTGQKDIVSYLKRHGARVNHDRDTYGNTALHLCVCHDQLDMYDHLVEYCGALEHVRNNRGMTPLLLAASLGKLEFFQHIYNKRRRVAWAYGPVTSYSLSLHEIDSVQNSRSFVPSAVETIVRKGHMHMIDDPLVKTLLTSKWHLFARAQFVLQGAVFLVLVILQTFLVWLHCSPSRFNSYSREALEICCLILAAGFFALEVVDVAGWTIGVSRRRQLMKANAKYCPPLYPIPGETQEAPVKAKSGLGFLGRLLGRKGEPVAEGVQVQVVQEGGQQVLAAPGSFVPWHPDVDGDAAEASISEEQEQVQGPGCAGPVAEGKDRPSVQFQQVDDVGVAERSHSIGAPSITSPPATKPAYTKSMSMQPSSKYSAAQLALNTPVDIVSVGLSSPAMMPQLLPQPSFFMQPQAANTMLNRQDAPAPMAMGAGQGGFPSGQAAGNESGIGKSRLGSPSAGQVVGAPGDKERVSGIARDSSEITLGTGGQEIRNRIRGGGGGDLPTNGGQAIRRAEVKKPGGVPDKEDALPTDDDREPLHVGGFVGAVGTLAHSLAGYYVRQAADPITVLALAHQLLTFIHFITWVSAYGGIDGDGPSDTRVQEFDDIIVSLMALSGWTCMMYYTRGAKWCGQFAVVIEMCVMEVVKFCGLYFFFNIGYTLAFYAVLNGTTQVVPGAGGAVHAGNNFPVPHPFSSIGTGMMQLLRFMYGEAEYETYSATEYRSKKAVATCYFILYIGTVLLLLVNLLIALLVHSYGATHSKAEKVWLLRWASYVIRAEARLPRLLQQKYRLGEVAYDPALQERVYNHVFEVVDDDHAGDKGGPGGGDHARDKEVKALEALLQRLRKGQQGNKSS</sequence>
<feature type="region of interest" description="Disordered" evidence="13">
    <location>
        <begin position="506"/>
        <end position="528"/>
    </location>
</feature>
<evidence type="ECO:0000313" key="16">
    <source>
        <dbReference type="EMBL" id="CAD8675783.1"/>
    </source>
</evidence>
<dbReference type="InterPro" id="IPR002110">
    <property type="entry name" value="Ankyrin_rpt"/>
</dbReference>
<dbReference type="Pfam" id="PF00520">
    <property type="entry name" value="Ion_trans"/>
    <property type="match status" value="1"/>
</dbReference>
<dbReference type="PROSITE" id="PS50088">
    <property type="entry name" value="ANK_REPEAT"/>
    <property type="match status" value="2"/>
</dbReference>
<organism evidence="16">
    <name type="scientific">Chlamydomonas leiostraca</name>
    <dbReference type="NCBI Taxonomy" id="1034604"/>
    <lineage>
        <taxon>Eukaryota</taxon>
        <taxon>Viridiplantae</taxon>
        <taxon>Chlorophyta</taxon>
        <taxon>core chlorophytes</taxon>
        <taxon>Chlorophyceae</taxon>
        <taxon>CS clade</taxon>
        <taxon>Chlamydomonadales</taxon>
        <taxon>Chlamydomonadaceae</taxon>
        <taxon>Chlamydomonas</taxon>
    </lineage>
</organism>
<feature type="transmembrane region" description="Helical" evidence="14">
    <location>
        <begin position="699"/>
        <end position="720"/>
    </location>
</feature>
<dbReference type="PROSITE" id="PS50297">
    <property type="entry name" value="ANK_REP_REGION"/>
    <property type="match status" value="2"/>
</dbReference>
<evidence type="ECO:0000256" key="5">
    <source>
        <dbReference type="ARBA" id="ARBA00022692"/>
    </source>
</evidence>
<feature type="transmembrane region" description="Helical" evidence="14">
    <location>
        <begin position="727"/>
        <end position="748"/>
    </location>
</feature>
<keyword evidence="7" id="KW-0106">Calcium</keyword>
<keyword evidence="2" id="KW-0813">Transport</keyword>
<keyword evidence="4" id="KW-0109">Calcium transport</keyword>
<feature type="transmembrane region" description="Helical" evidence="14">
    <location>
        <begin position="805"/>
        <end position="827"/>
    </location>
</feature>
<evidence type="ECO:0000256" key="8">
    <source>
        <dbReference type="ARBA" id="ARBA00022989"/>
    </source>
</evidence>
<evidence type="ECO:0000256" key="6">
    <source>
        <dbReference type="ARBA" id="ARBA00022737"/>
    </source>
</evidence>
<feature type="transmembrane region" description="Helical" evidence="14">
    <location>
        <begin position="892"/>
        <end position="912"/>
    </location>
</feature>
<dbReference type="InterPro" id="IPR036770">
    <property type="entry name" value="Ankyrin_rpt-contain_sf"/>
</dbReference>
<evidence type="ECO:0000256" key="12">
    <source>
        <dbReference type="PROSITE-ProRule" id="PRU00023"/>
    </source>
</evidence>
<evidence type="ECO:0000256" key="11">
    <source>
        <dbReference type="ARBA" id="ARBA00023303"/>
    </source>
</evidence>
<keyword evidence="3" id="KW-1003">Cell membrane</keyword>
<evidence type="ECO:0000256" key="2">
    <source>
        <dbReference type="ARBA" id="ARBA00022448"/>
    </source>
</evidence>
<dbReference type="SUPFAM" id="SSF48403">
    <property type="entry name" value="Ankyrin repeat"/>
    <property type="match status" value="1"/>
</dbReference>
<keyword evidence="12" id="KW-0040">ANK repeat</keyword>
<keyword evidence="6" id="KW-0677">Repeat</keyword>
<feature type="transmembrane region" description="Helical" evidence="14">
    <location>
        <begin position="352"/>
        <end position="377"/>
    </location>
</feature>
<dbReference type="PANTHER" id="PTHR10582">
    <property type="entry name" value="TRANSIENT RECEPTOR POTENTIAL ION CHANNEL PROTEIN"/>
    <property type="match status" value="1"/>
</dbReference>
<keyword evidence="5 14" id="KW-0812">Transmembrane</keyword>